<evidence type="ECO:0000313" key="2">
    <source>
        <dbReference type="Proteomes" id="UP001243375"/>
    </source>
</evidence>
<sequence length="771" mass="85110">MKHKDTKVFLHSHEEKYPLRYDDGRVSSQGQQVTGYHHADPNNEWQIIPTHDIPDHGRGRVVRHRDIVQLLHVRTNSYLLTHDVASPLMPTNQEFTTWPKGEDMSRYNDTLFQFDISDAHDGEALNSKSGHFKLVHVPTRVALWTYTSRLPDWAFNQQEVNGNKNLLDKSNIWFVDDVVADGRIISRSAGHDFKNRTAHVADKPVRHVNFFKKFFELQVLMLQHNAGLTSSHPYASEPFGWPFLLSGISFWTDNETSQQIYLMGNVAGWWICVAGMSVWCGIMLADALSRRRGIHPIEDSIRNRMLRNTGFFMIGWACHYFPFFLMNRQRFLHHYLPAHLISALVAGTVLNFVTTEIVNYPISKAGLTTRLRPRVRAKMDITAKIVTAVLIAIVVAMWYFLSPLTYGSPGLTGEEVNRRKLLGTWSLHFEGLAVRFSLRADTNLLQPSYRSQTIMFSKSKIATATGFVVLSLAWGSTAQVTASGTMGPTNPPAATRGTAINQTSDSRLLSLNSIDDFCLFAPPEPGATIGDTEADVVAFCTINRNNARVIPDGVLKAVHFVKTPLYVQVQGWGDFSKLGVAAGDQGGELDPHGATGEGNPVGGNVTSNVTGSDVPYQEWMSFMSATQFCLRICISENTTYSAALECQHTLDLMGCEWVMPGDYTENSFTSCDGDAAYPPGIYPQSDGSTSTFAQRYSYTDAAGATQYGGDTVTPVAPYSTPATSNCQTFTSVGNGIASLALAPTAPSPIISQAHEAPQPTQGKGTCKRSTR</sequence>
<name>A0ACC2X7B8_9TREE</name>
<protein>
    <submittedName>
        <fullName evidence="1">Uncharacterized protein</fullName>
    </submittedName>
</protein>
<keyword evidence="2" id="KW-1185">Reference proteome</keyword>
<gene>
    <name evidence="1" type="ORF">QFC22_003872</name>
</gene>
<comment type="caution">
    <text evidence="1">The sequence shown here is derived from an EMBL/GenBank/DDBJ whole genome shotgun (WGS) entry which is preliminary data.</text>
</comment>
<reference evidence="1" key="1">
    <citation type="submission" date="2023-04" db="EMBL/GenBank/DDBJ databases">
        <title>Draft Genome sequencing of Naganishia species isolated from polar environments using Oxford Nanopore Technology.</title>
        <authorList>
            <person name="Leo P."/>
            <person name="Venkateswaran K."/>
        </authorList>
    </citation>
    <scope>NUCLEOTIDE SEQUENCE</scope>
    <source>
        <strain evidence="1">MNA-CCFEE 5425</strain>
    </source>
</reference>
<proteinExistence type="predicted"/>
<evidence type="ECO:0000313" key="1">
    <source>
        <dbReference type="EMBL" id="KAJ9118652.1"/>
    </source>
</evidence>
<organism evidence="1 2">
    <name type="scientific">Naganishia vaughanmartiniae</name>
    <dbReference type="NCBI Taxonomy" id="1424756"/>
    <lineage>
        <taxon>Eukaryota</taxon>
        <taxon>Fungi</taxon>
        <taxon>Dikarya</taxon>
        <taxon>Basidiomycota</taxon>
        <taxon>Agaricomycotina</taxon>
        <taxon>Tremellomycetes</taxon>
        <taxon>Filobasidiales</taxon>
        <taxon>Filobasidiaceae</taxon>
        <taxon>Naganishia</taxon>
    </lineage>
</organism>
<accession>A0ACC2X7B8</accession>
<dbReference type="EMBL" id="JASBWU010000010">
    <property type="protein sequence ID" value="KAJ9118652.1"/>
    <property type="molecule type" value="Genomic_DNA"/>
</dbReference>
<dbReference type="Proteomes" id="UP001243375">
    <property type="component" value="Unassembled WGS sequence"/>
</dbReference>